<evidence type="ECO:0000313" key="1">
    <source>
        <dbReference type="EMBL" id="KVI10232.1"/>
    </source>
</evidence>
<name>A0A124SHP8_CYNCS</name>
<evidence type="ECO:0000313" key="2">
    <source>
        <dbReference type="Proteomes" id="UP000243975"/>
    </source>
</evidence>
<dbReference type="AlphaFoldDB" id="A0A124SHP8"/>
<dbReference type="Gramene" id="KVI10232">
    <property type="protein sequence ID" value="KVI10232"/>
    <property type="gene ID" value="Ccrd_011342"/>
</dbReference>
<organism evidence="1 2">
    <name type="scientific">Cynara cardunculus var. scolymus</name>
    <name type="common">Globe artichoke</name>
    <name type="synonym">Cynara scolymus</name>
    <dbReference type="NCBI Taxonomy" id="59895"/>
    <lineage>
        <taxon>Eukaryota</taxon>
        <taxon>Viridiplantae</taxon>
        <taxon>Streptophyta</taxon>
        <taxon>Embryophyta</taxon>
        <taxon>Tracheophyta</taxon>
        <taxon>Spermatophyta</taxon>
        <taxon>Magnoliopsida</taxon>
        <taxon>eudicotyledons</taxon>
        <taxon>Gunneridae</taxon>
        <taxon>Pentapetalae</taxon>
        <taxon>asterids</taxon>
        <taxon>campanulids</taxon>
        <taxon>Asterales</taxon>
        <taxon>Asteraceae</taxon>
        <taxon>Carduoideae</taxon>
        <taxon>Cardueae</taxon>
        <taxon>Carduinae</taxon>
        <taxon>Cynara</taxon>
    </lineage>
</organism>
<dbReference type="EMBL" id="LEKV01001025">
    <property type="protein sequence ID" value="KVI10232.1"/>
    <property type="molecule type" value="Genomic_DNA"/>
</dbReference>
<protein>
    <submittedName>
        <fullName evidence="1">Uncharacterized protein</fullName>
    </submittedName>
</protein>
<dbReference type="Proteomes" id="UP000243975">
    <property type="component" value="Unassembled WGS sequence"/>
</dbReference>
<keyword evidence="2" id="KW-1185">Reference proteome</keyword>
<sequence>MIGYRFLAFTTTHSHTARLTIVDFIPGHAGPEPEPGVQRQRCRPVDQTITSCPRRLDLPSPLYPSRPRLSSIEFFKMANDSDHSVLDMQRQLEQRFIHEIGTC</sequence>
<gene>
    <name evidence="1" type="ORF">Ccrd_011342</name>
</gene>
<proteinExistence type="predicted"/>
<accession>A0A124SHP8</accession>
<comment type="caution">
    <text evidence="1">The sequence shown here is derived from an EMBL/GenBank/DDBJ whole genome shotgun (WGS) entry which is preliminary data.</text>
</comment>
<reference evidence="1 2" key="1">
    <citation type="journal article" date="2016" name="Sci. Rep.">
        <title>The genome sequence of the outbreeding globe artichoke constructed de novo incorporating a phase-aware low-pass sequencing strategy of F1 progeny.</title>
        <authorList>
            <person name="Scaglione D."/>
            <person name="Reyes-Chin-Wo S."/>
            <person name="Acquadro A."/>
            <person name="Froenicke L."/>
            <person name="Portis E."/>
            <person name="Beitel C."/>
            <person name="Tirone M."/>
            <person name="Mauro R."/>
            <person name="Lo Monaco A."/>
            <person name="Mauromicale G."/>
            <person name="Faccioli P."/>
            <person name="Cattivelli L."/>
            <person name="Rieseberg L."/>
            <person name="Michelmore R."/>
            <person name="Lanteri S."/>
        </authorList>
    </citation>
    <scope>NUCLEOTIDE SEQUENCE [LARGE SCALE GENOMIC DNA]</scope>
    <source>
        <strain evidence="1">2C</strain>
    </source>
</reference>